<evidence type="ECO:0000256" key="2">
    <source>
        <dbReference type="ARBA" id="ARBA00022475"/>
    </source>
</evidence>
<feature type="transmembrane region" description="Helical" evidence="6">
    <location>
        <begin position="40"/>
        <end position="59"/>
    </location>
</feature>
<feature type="transmembrane region" description="Helical" evidence="6">
    <location>
        <begin position="12"/>
        <end position="34"/>
    </location>
</feature>
<dbReference type="STRING" id="1245745.A0A0A2V4H7"/>
<feature type="transmembrane region" description="Helical" evidence="6">
    <location>
        <begin position="122"/>
        <end position="140"/>
    </location>
</feature>
<dbReference type="CDD" id="cd06581">
    <property type="entry name" value="TM_PBP1_LivM_like"/>
    <property type="match status" value="1"/>
</dbReference>
<dbReference type="InterPro" id="IPR001851">
    <property type="entry name" value="ABC_transp_permease"/>
</dbReference>
<evidence type="ECO:0000256" key="1">
    <source>
        <dbReference type="ARBA" id="ARBA00004651"/>
    </source>
</evidence>
<accession>A0A0A2V4H7</accession>
<keyword evidence="5 6" id="KW-0472">Membrane</keyword>
<dbReference type="Pfam" id="PF02653">
    <property type="entry name" value="BPD_transp_2"/>
    <property type="match status" value="1"/>
</dbReference>
<name>A0A0A2V4H7_BEABA</name>
<comment type="caution">
    <text evidence="7">The sequence shown here is derived from an EMBL/GenBank/DDBJ whole genome shotgun (WGS) entry which is preliminary data.</text>
</comment>
<dbReference type="AlphaFoldDB" id="A0A0A2V4H7"/>
<evidence type="ECO:0000256" key="6">
    <source>
        <dbReference type="SAM" id="Phobius"/>
    </source>
</evidence>
<dbReference type="GO" id="GO:0015658">
    <property type="term" value="F:branched-chain amino acid transmembrane transporter activity"/>
    <property type="evidence" value="ECO:0007669"/>
    <property type="project" value="InterPro"/>
</dbReference>
<gene>
    <name evidence="7" type="ORF">BBAD15_g12395</name>
</gene>
<dbReference type="PANTHER" id="PTHR30482">
    <property type="entry name" value="HIGH-AFFINITY BRANCHED-CHAIN AMINO ACID TRANSPORT SYSTEM PERMEASE"/>
    <property type="match status" value="1"/>
</dbReference>
<protein>
    <submittedName>
        <fullName evidence="7">High-affinity branched-chain amino acid transport system permease protein livM</fullName>
    </submittedName>
</protein>
<feature type="transmembrane region" description="Helical" evidence="6">
    <location>
        <begin position="92"/>
        <end position="115"/>
    </location>
</feature>
<keyword evidence="4 6" id="KW-1133">Transmembrane helix</keyword>
<evidence type="ECO:0000256" key="4">
    <source>
        <dbReference type="ARBA" id="ARBA00022989"/>
    </source>
</evidence>
<dbReference type="PANTHER" id="PTHR30482:SF17">
    <property type="entry name" value="ABC TRANSPORTER ATP-BINDING PROTEIN"/>
    <property type="match status" value="1"/>
</dbReference>
<evidence type="ECO:0000313" key="7">
    <source>
        <dbReference type="EMBL" id="KGQ02393.1"/>
    </source>
</evidence>
<organism evidence="7 8">
    <name type="scientific">Beauveria bassiana D1-5</name>
    <dbReference type="NCBI Taxonomy" id="1245745"/>
    <lineage>
        <taxon>Eukaryota</taxon>
        <taxon>Fungi</taxon>
        <taxon>Dikarya</taxon>
        <taxon>Ascomycota</taxon>
        <taxon>Pezizomycotina</taxon>
        <taxon>Sordariomycetes</taxon>
        <taxon>Hypocreomycetidae</taxon>
        <taxon>Hypocreales</taxon>
        <taxon>Cordycipitaceae</taxon>
        <taxon>Beauveria</taxon>
    </lineage>
</organism>
<dbReference type="GO" id="GO:0005886">
    <property type="term" value="C:plasma membrane"/>
    <property type="evidence" value="ECO:0007669"/>
    <property type="project" value="UniProtKB-SubCell"/>
</dbReference>
<feature type="transmembrane region" description="Helical" evidence="6">
    <location>
        <begin position="66"/>
        <end position="86"/>
    </location>
</feature>
<comment type="subcellular location">
    <subcellularLocation>
        <location evidence="1">Cell membrane</location>
        <topology evidence="1">Multi-pass membrane protein</topology>
    </subcellularLocation>
</comment>
<evidence type="ECO:0000256" key="5">
    <source>
        <dbReference type="ARBA" id="ARBA00023136"/>
    </source>
</evidence>
<dbReference type="HOGENOM" id="CLU_031365_0_1_1"/>
<keyword evidence="2" id="KW-1003">Cell membrane</keyword>
<sequence length="254" mass="26952">MSFRLLSGDPPRSTLLAVMLVAIVIALTAAPFLFPGPKSLAVAAKILVFVILVASYDLLLGYTGIVSFAHTMFFGIGAYGVAIASLRMDASWLSVLAGTAAGLVVSLVFALVIGLASLRVRAIFYAMITLAVAAAFQTLVSQLSDLTGGEDGLNFKVPQMLRPAYRPFAEPLFGVTIDGRIITYYLIAAVCVALFLMLLRIVNSPFGRVLQAIRENPFRAEAIGYRTVLYRSLSNLLAAAFATLAGALSCSTSC</sequence>
<feature type="transmembrane region" description="Helical" evidence="6">
    <location>
        <begin position="181"/>
        <end position="202"/>
    </location>
</feature>
<dbReference type="InterPro" id="IPR043428">
    <property type="entry name" value="LivM-like"/>
</dbReference>
<reference evidence="7 8" key="1">
    <citation type="submission" date="2012-10" db="EMBL/GenBank/DDBJ databases">
        <title>Genome sequencing and analysis of entomopathogenic fungi Beauveria bassiana D1-5.</title>
        <authorList>
            <person name="Li Q."/>
            <person name="Wang L."/>
            <person name="Zhang Z."/>
            <person name="Wang Q."/>
            <person name="Ren J."/>
            <person name="Wang M."/>
            <person name="Xu W."/>
            <person name="Wang J."/>
            <person name="Lu Y."/>
            <person name="Du Q."/>
            <person name="Sun Z."/>
        </authorList>
    </citation>
    <scope>NUCLEOTIDE SEQUENCE [LARGE SCALE GENOMIC DNA]</scope>
    <source>
        <strain evidence="7 8">D1-5</strain>
    </source>
</reference>
<proteinExistence type="predicted"/>
<keyword evidence="3 6" id="KW-0812">Transmembrane</keyword>
<feature type="transmembrane region" description="Helical" evidence="6">
    <location>
        <begin position="228"/>
        <end position="248"/>
    </location>
</feature>
<evidence type="ECO:0000256" key="3">
    <source>
        <dbReference type="ARBA" id="ARBA00022692"/>
    </source>
</evidence>
<dbReference type="Proteomes" id="UP000030106">
    <property type="component" value="Unassembled WGS sequence"/>
</dbReference>
<evidence type="ECO:0000313" key="8">
    <source>
        <dbReference type="Proteomes" id="UP000030106"/>
    </source>
</evidence>
<dbReference type="EMBL" id="ANFO01001586">
    <property type="protein sequence ID" value="KGQ02393.1"/>
    <property type="molecule type" value="Genomic_DNA"/>
</dbReference>